<dbReference type="GeneID" id="37174360"/>
<name>A0A8T8X1B8_ASPJA</name>
<dbReference type="Proteomes" id="UP000249497">
    <property type="component" value="Unassembled WGS sequence"/>
</dbReference>
<keyword evidence="2" id="KW-1185">Reference proteome</keyword>
<dbReference type="OrthoDB" id="4480799at2759"/>
<evidence type="ECO:0000313" key="2">
    <source>
        <dbReference type="Proteomes" id="UP000249497"/>
    </source>
</evidence>
<reference evidence="1 2" key="1">
    <citation type="submission" date="2018-02" db="EMBL/GenBank/DDBJ databases">
        <title>The genomes of Aspergillus section Nigri reveals drivers in fungal speciation.</title>
        <authorList>
            <consortium name="DOE Joint Genome Institute"/>
            <person name="Vesth T.C."/>
            <person name="Nybo J."/>
            <person name="Theobald S."/>
            <person name="Brandl J."/>
            <person name="Frisvad J.C."/>
            <person name="Nielsen K.F."/>
            <person name="Lyhne E.K."/>
            <person name="Kogle M.E."/>
            <person name="Kuo A."/>
            <person name="Riley R."/>
            <person name="Clum A."/>
            <person name="Nolan M."/>
            <person name="Lipzen A."/>
            <person name="Salamov A."/>
            <person name="Henrissat B."/>
            <person name="Wiebenga A."/>
            <person name="De vries R.P."/>
            <person name="Grigoriev I.V."/>
            <person name="Mortensen U.H."/>
            <person name="Andersen M.R."/>
            <person name="Baker S.E."/>
        </authorList>
    </citation>
    <scope>NUCLEOTIDE SEQUENCE [LARGE SCALE GENOMIC DNA]</scope>
    <source>
        <strain evidence="1 2">CBS 114.51</strain>
    </source>
</reference>
<gene>
    <name evidence="1" type="ORF">BO86DRAFT_379261</name>
</gene>
<protein>
    <submittedName>
        <fullName evidence="1">Uncharacterized protein</fullName>
    </submittedName>
</protein>
<proteinExistence type="predicted"/>
<evidence type="ECO:0000313" key="1">
    <source>
        <dbReference type="EMBL" id="RAH81714.1"/>
    </source>
</evidence>
<dbReference type="RefSeq" id="XP_025527608.1">
    <property type="nucleotide sequence ID" value="XM_025670668.1"/>
</dbReference>
<sequence length="207" mass="23069">MQPANRYAEWVTRLRHLFPDTDTETYTITATPRETQYPGELTLNYTELTVSTPVHGIFLIVITAHPREESQPHPTAALARDTIPPDNFLDAELARRKRLLWECWPVVVRDGLDVVGLVALGAGWEGAPEAVVGFRVDYDEDPGEEEEEEEEGEAGLVECVRGFVGGEGNPRARDGLVERFLVGVRVALRFVPGCETVRESVEVVELD</sequence>
<organism evidence="1 2">
    <name type="scientific">Aspergillus japonicus CBS 114.51</name>
    <dbReference type="NCBI Taxonomy" id="1448312"/>
    <lineage>
        <taxon>Eukaryota</taxon>
        <taxon>Fungi</taxon>
        <taxon>Dikarya</taxon>
        <taxon>Ascomycota</taxon>
        <taxon>Pezizomycotina</taxon>
        <taxon>Eurotiomycetes</taxon>
        <taxon>Eurotiomycetidae</taxon>
        <taxon>Eurotiales</taxon>
        <taxon>Aspergillaceae</taxon>
        <taxon>Aspergillus</taxon>
        <taxon>Aspergillus subgen. Circumdati</taxon>
    </lineage>
</organism>
<accession>A0A8T8X1B8</accession>
<dbReference type="EMBL" id="KZ824793">
    <property type="protein sequence ID" value="RAH81714.1"/>
    <property type="molecule type" value="Genomic_DNA"/>
</dbReference>
<dbReference type="AlphaFoldDB" id="A0A8T8X1B8"/>